<comment type="subcellular location">
    <subcellularLocation>
        <location evidence="1">Cell membrane</location>
        <topology evidence="1">Multi-pass membrane protein</topology>
    </subcellularLocation>
</comment>
<keyword evidence="5 7" id="KW-1133">Transmembrane helix</keyword>
<dbReference type="OrthoDB" id="9791035at2"/>
<dbReference type="Proteomes" id="UP000017396">
    <property type="component" value="Chromosome"/>
</dbReference>
<dbReference type="SUPFAM" id="SSF82693">
    <property type="entry name" value="Multidrug efflux transporter AcrB pore domain, PN1, PN2, PC1 and PC2 subdomains"/>
    <property type="match status" value="2"/>
</dbReference>
<proteinExistence type="predicted"/>
<dbReference type="InterPro" id="IPR004763">
    <property type="entry name" value="CusA-like"/>
</dbReference>
<feature type="transmembrane region" description="Helical" evidence="7">
    <location>
        <begin position="985"/>
        <end position="1007"/>
    </location>
</feature>
<dbReference type="HOGENOM" id="CLU_002755_1_2_3"/>
<dbReference type="SUPFAM" id="SSF82714">
    <property type="entry name" value="Multidrug efflux transporter AcrB TolC docking domain, DN and DC subdomains"/>
    <property type="match status" value="2"/>
</dbReference>
<feature type="transmembrane region" description="Helical" evidence="7">
    <location>
        <begin position="488"/>
        <end position="515"/>
    </location>
</feature>
<dbReference type="PANTHER" id="PTHR32063:SF24">
    <property type="entry name" value="CATION EFFLUX SYSTEM (ACRB_ACRD_ACRF FAMILY)"/>
    <property type="match status" value="1"/>
</dbReference>
<evidence type="ECO:0000256" key="4">
    <source>
        <dbReference type="ARBA" id="ARBA00022692"/>
    </source>
</evidence>
<dbReference type="Gene3D" id="3.30.70.1440">
    <property type="entry name" value="Multidrug efflux transporter AcrB pore domain"/>
    <property type="match status" value="1"/>
</dbReference>
<dbReference type="eggNOG" id="COG3696">
    <property type="taxonomic scope" value="Bacteria"/>
</dbReference>
<feature type="transmembrane region" description="Helical" evidence="7">
    <location>
        <begin position="934"/>
        <end position="956"/>
    </location>
</feature>
<dbReference type="GO" id="GO:0005886">
    <property type="term" value="C:plasma membrane"/>
    <property type="evidence" value="ECO:0007669"/>
    <property type="project" value="UniProtKB-SubCell"/>
</dbReference>
<accession>U5QMG3</accession>
<reference evidence="8 9" key="1">
    <citation type="journal article" date="2013" name="PLoS ONE">
        <title>Cultivation and Complete Genome Sequencing of Gloeobacter kilaueensis sp. nov., from a Lava Cave in Kilauea Caldera, Hawai'i.</title>
        <authorList>
            <person name="Saw J.H."/>
            <person name="Schatz M."/>
            <person name="Brown M.V."/>
            <person name="Kunkel D.D."/>
            <person name="Foster J.S."/>
            <person name="Shick H."/>
            <person name="Christensen S."/>
            <person name="Hou S."/>
            <person name="Wan X."/>
            <person name="Donachie S.P."/>
        </authorList>
    </citation>
    <scope>NUCLEOTIDE SEQUENCE [LARGE SCALE GENOMIC DNA]</scope>
    <source>
        <strain evidence="9">JS</strain>
    </source>
</reference>
<evidence type="ECO:0000256" key="1">
    <source>
        <dbReference type="ARBA" id="ARBA00004651"/>
    </source>
</evidence>
<gene>
    <name evidence="8" type="ORF">GKIL_3865</name>
</gene>
<dbReference type="SUPFAM" id="SSF82866">
    <property type="entry name" value="Multidrug efflux transporter AcrB transmembrane domain"/>
    <property type="match status" value="2"/>
</dbReference>
<keyword evidence="6 7" id="KW-0472">Membrane</keyword>
<dbReference type="NCBIfam" id="TIGR00914">
    <property type="entry name" value="2A0601"/>
    <property type="match status" value="1"/>
</dbReference>
<keyword evidence="3" id="KW-1003">Cell membrane</keyword>
<dbReference type="PRINTS" id="PR00702">
    <property type="entry name" value="ACRIFLAVINRP"/>
</dbReference>
<dbReference type="InterPro" id="IPR001036">
    <property type="entry name" value="Acrflvin-R"/>
</dbReference>
<dbReference type="InterPro" id="IPR027463">
    <property type="entry name" value="AcrB_DN_DC_subdom"/>
</dbReference>
<feature type="transmembrane region" description="Helical" evidence="7">
    <location>
        <begin position="547"/>
        <end position="566"/>
    </location>
</feature>
<dbReference type="Gene3D" id="3.30.70.1320">
    <property type="entry name" value="Multidrug efflux transporter AcrB pore domain like"/>
    <property type="match status" value="1"/>
</dbReference>
<evidence type="ECO:0000256" key="6">
    <source>
        <dbReference type="ARBA" id="ARBA00023136"/>
    </source>
</evidence>
<dbReference type="Gene3D" id="3.30.2090.10">
    <property type="entry name" value="Multidrug efflux transporter AcrB TolC docking domain, DN and DC subdomains"/>
    <property type="match status" value="2"/>
</dbReference>
<evidence type="ECO:0000313" key="8">
    <source>
        <dbReference type="EMBL" id="AGY60111.1"/>
    </source>
</evidence>
<feature type="transmembrane region" description="Helical" evidence="7">
    <location>
        <begin position="383"/>
        <end position="403"/>
    </location>
</feature>
<keyword evidence="4 7" id="KW-0812">Transmembrane</keyword>
<dbReference type="PANTHER" id="PTHR32063">
    <property type="match status" value="1"/>
</dbReference>
<sequence length="1056" mass="113363">MATDWQDDDDREGAASAQREGWLEKAVRGALNARIVVLAGAALACLVGLYSFLNLRVDAVPDISNIQVTVSTNAYGLAPQEVEQYVTYPVELSLQGMPRLTQLRSISKYALSQVTAVFEDGTDIYWARQQVSERLKGAQDQMPKGEIKVELGPIATGLGEIYQFELRGSGYSPMQLRDILDWQIIPALRSVPGVDAVQSMGGDAREYQVWLEAEKLHGYNLSPSAVMAALERNNANAGGGYAIENGNQILLRAEGLLRSPTDIGNVIVRRTAKGSVRVQDLGTVVIGKKLAQSIVTQNGQGETVIGIVVMRKGENSAQVVERVKRRLEALKPSLPPNIEVIAFYDRSVLIERTIDTVWHNLAEGAVLVLVVLFVLLGNWRGGAIAALAIPLSLLGAVTFLSWTNTSGNLLSLGALDFGILIDGSVVMVENILRRLGEEKPKPAQRLKVVAAASVEVARPVLFAVLIITVVYLPILLLTGVAGKTFQPMALTVVFGLLTALFIALFITPATAYFLITKIPEEKETRPMAALRRLYNVLLSWCTARPRTVGSAAFALFGASLLCLPFLGSEFIPTLKEGSTVLTVNRAISASLPEAARQTTLIEQVVRSFAEVRTVVSRTGHSEQAFDPMGPDETDVFIVYHPQDTWKRFHTQAELEDAIAARLAQAVPGATIAFSQPIEQRMNELVAGVKGDVGIRIFGPDLTQLAKLGNRVAAVVAKVPGASDIKVQQVGGLPVVSARLNRRAMLAYGVDADEAMDTVLAAVDGKTVGTIFQGKPRYDLVVRFAPDSLGRPESLASLPVGSLTGELVPLAQLATVRRYEGAAQISHLEGDRNLTVQLNVHGRDLGSFVAAAQEAVNTQVVLPTGYRLEWGGQFENLQQAQARLTVLVPVALALIFLLLYTSFGSFRPGALIFLNIPLALSGGLFALALRGMPLSVTAGVGFIALFGVAVLNGVVLVSTIRRLEQVDCLSPAAAAAEGARQRLRPVLMTALVASLGFVPMALATSVGAEVQRPLATVVIGGLITSTVLTLLVLPTLYPLVCKRPARLARQLERQKVS</sequence>
<organism evidence="8 9">
    <name type="scientific">Gloeobacter kilaueensis (strain ATCC BAA-2537 / CCAP 1431/1 / ULC 316 / JS1)</name>
    <dbReference type="NCBI Taxonomy" id="1183438"/>
    <lineage>
        <taxon>Bacteria</taxon>
        <taxon>Bacillati</taxon>
        <taxon>Cyanobacteriota</taxon>
        <taxon>Cyanophyceae</taxon>
        <taxon>Gloeobacterales</taxon>
        <taxon>Gloeobacteraceae</taxon>
        <taxon>Gloeobacter</taxon>
    </lineage>
</organism>
<dbReference type="RefSeq" id="WP_023175434.1">
    <property type="nucleotide sequence ID" value="NC_022600.1"/>
</dbReference>
<dbReference type="Gene3D" id="3.30.70.1430">
    <property type="entry name" value="Multidrug efflux transporter AcrB pore domain"/>
    <property type="match status" value="2"/>
</dbReference>
<dbReference type="Gene3D" id="1.20.1640.10">
    <property type="entry name" value="Multidrug efflux transporter AcrB transmembrane domain"/>
    <property type="match status" value="2"/>
</dbReference>
<evidence type="ECO:0000256" key="3">
    <source>
        <dbReference type="ARBA" id="ARBA00022475"/>
    </source>
</evidence>
<dbReference type="GO" id="GO:0042910">
    <property type="term" value="F:xenobiotic transmembrane transporter activity"/>
    <property type="evidence" value="ECO:0007669"/>
    <property type="project" value="TreeGrafter"/>
</dbReference>
<feature type="transmembrane region" description="Helical" evidence="7">
    <location>
        <begin position="1013"/>
        <end position="1039"/>
    </location>
</feature>
<dbReference type="PATRIC" id="fig|1183438.3.peg.3801"/>
<feature type="transmembrane region" description="Helical" evidence="7">
    <location>
        <begin position="357"/>
        <end position="376"/>
    </location>
</feature>
<feature type="transmembrane region" description="Helical" evidence="7">
    <location>
        <begin position="35"/>
        <end position="53"/>
    </location>
</feature>
<feature type="transmembrane region" description="Helical" evidence="7">
    <location>
        <begin position="460"/>
        <end position="482"/>
    </location>
</feature>
<evidence type="ECO:0000256" key="2">
    <source>
        <dbReference type="ARBA" id="ARBA00022448"/>
    </source>
</evidence>
<evidence type="ECO:0000256" key="5">
    <source>
        <dbReference type="ARBA" id="ARBA00022989"/>
    </source>
</evidence>
<dbReference type="Pfam" id="PF00873">
    <property type="entry name" value="ACR_tran"/>
    <property type="match status" value="1"/>
</dbReference>
<dbReference type="STRING" id="1183438.GKIL_3865"/>
<keyword evidence="9" id="KW-1185">Reference proteome</keyword>
<name>U5QMG3_GLOK1</name>
<feature type="transmembrane region" description="Helical" evidence="7">
    <location>
        <begin position="883"/>
        <end position="902"/>
    </location>
</feature>
<evidence type="ECO:0000256" key="7">
    <source>
        <dbReference type="SAM" id="Phobius"/>
    </source>
</evidence>
<feature type="transmembrane region" description="Helical" evidence="7">
    <location>
        <begin position="909"/>
        <end position="928"/>
    </location>
</feature>
<protein>
    <submittedName>
        <fullName evidence="8">Heavy metal efflux pump, CzcA family</fullName>
    </submittedName>
</protein>
<dbReference type="KEGG" id="glj:GKIL_3865"/>
<dbReference type="AlphaFoldDB" id="U5QMG3"/>
<dbReference type="EMBL" id="CP003587">
    <property type="protein sequence ID" value="AGY60111.1"/>
    <property type="molecule type" value="Genomic_DNA"/>
</dbReference>
<dbReference type="GO" id="GO:0008324">
    <property type="term" value="F:monoatomic cation transmembrane transporter activity"/>
    <property type="evidence" value="ECO:0007669"/>
    <property type="project" value="InterPro"/>
</dbReference>
<keyword evidence="2" id="KW-0813">Transport</keyword>
<evidence type="ECO:0000313" key="9">
    <source>
        <dbReference type="Proteomes" id="UP000017396"/>
    </source>
</evidence>